<dbReference type="EMBL" id="JBHSQV010000150">
    <property type="protein sequence ID" value="MFC5987085.1"/>
    <property type="molecule type" value="Genomic_DNA"/>
</dbReference>
<name>A0ABW1IPT8_9BACL</name>
<protein>
    <recommendedName>
        <fullName evidence="4">Transporter</fullName>
    </recommendedName>
</protein>
<evidence type="ECO:0008006" key="4">
    <source>
        <dbReference type="Google" id="ProtNLM"/>
    </source>
</evidence>
<dbReference type="Proteomes" id="UP001596250">
    <property type="component" value="Unassembled WGS sequence"/>
</dbReference>
<evidence type="ECO:0000313" key="2">
    <source>
        <dbReference type="EMBL" id="MFC5987085.1"/>
    </source>
</evidence>
<feature type="region of interest" description="Disordered" evidence="1">
    <location>
        <begin position="48"/>
        <end position="92"/>
    </location>
</feature>
<comment type="caution">
    <text evidence="2">The sequence shown here is derived from an EMBL/GenBank/DDBJ whole genome shotgun (WGS) entry which is preliminary data.</text>
</comment>
<dbReference type="RefSeq" id="WP_379894415.1">
    <property type="nucleotide sequence ID" value="NZ_CBCSCT010000055.1"/>
</dbReference>
<keyword evidence="3" id="KW-1185">Reference proteome</keyword>
<gene>
    <name evidence="2" type="ORF">ACFPXP_11785</name>
</gene>
<reference evidence="3" key="1">
    <citation type="journal article" date="2019" name="Int. J. Syst. Evol. Microbiol.">
        <title>The Global Catalogue of Microorganisms (GCM) 10K type strain sequencing project: providing services to taxonomists for standard genome sequencing and annotation.</title>
        <authorList>
            <consortium name="The Broad Institute Genomics Platform"/>
            <consortium name="The Broad Institute Genome Sequencing Center for Infectious Disease"/>
            <person name="Wu L."/>
            <person name="Ma J."/>
        </authorList>
    </citation>
    <scope>NUCLEOTIDE SEQUENCE [LARGE SCALE GENOMIC DNA]</scope>
    <source>
        <strain evidence="3">CCM 8749</strain>
    </source>
</reference>
<accession>A0ABW1IPT8</accession>
<sequence length="163" mass="18195">MYPNQFPWNYHHPSTQEAYHNGDSVQSQYGDNAEGAWYGQASGLPRYPIPFPQPGQGTGQFPGAPGQFPGQIPGAQGPGTGATLAPPPSYTPAQTQQATFAVDPGSIAGCLFRYTYVWLRNFEQFWFYPVFVGRNSVAGFRWNGFRWNYFGMSLRQINSFTCF</sequence>
<feature type="compositionally biased region" description="Low complexity" evidence="1">
    <location>
        <begin position="59"/>
        <end position="75"/>
    </location>
</feature>
<evidence type="ECO:0000313" key="3">
    <source>
        <dbReference type="Proteomes" id="UP001596250"/>
    </source>
</evidence>
<evidence type="ECO:0000256" key="1">
    <source>
        <dbReference type="SAM" id="MobiDB-lite"/>
    </source>
</evidence>
<proteinExistence type="predicted"/>
<organism evidence="2 3">
    <name type="scientific">Marinicrinis lubricantis</name>
    <dbReference type="NCBI Taxonomy" id="2086470"/>
    <lineage>
        <taxon>Bacteria</taxon>
        <taxon>Bacillati</taxon>
        <taxon>Bacillota</taxon>
        <taxon>Bacilli</taxon>
        <taxon>Bacillales</taxon>
        <taxon>Paenibacillaceae</taxon>
    </lineage>
</organism>